<keyword evidence="7" id="KW-0677">Repeat</keyword>
<sequence>MAELLLLLLLLTVTISYSAADPDTFIFAGCSQFKYDQNSAYGLNVNSALSSLANAASSSTFGKFTSSAASPSSPVYGLFQCRGDISVPDCTSCVRSAISQLSPICLSSAGATIQLDACMIRYGNDSFLGKQDTNLLYKKCSPIPNNGYNADLTAMRDNALGSLVASGGTGGTYRNGAAGYVQAAAQCVGDISAKDCSDCISSAVGQVKAVCGFAVSGDVYLGKCFAKYYSTASSSSSSTYTPSSYNRPNNNGNESGKTVAIIIGLMVGIALLIIFLSFVRRNGNNGKS</sequence>
<evidence type="ECO:0000256" key="3">
    <source>
        <dbReference type="ARBA" id="ARBA00022475"/>
    </source>
</evidence>
<evidence type="ECO:0000256" key="2">
    <source>
        <dbReference type="ARBA" id="ARBA00022448"/>
    </source>
</evidence>
<feature type="transmembrane region" description="Helical" evidence="14">
    <location>
        <begin position="259"/>
        <end position="279"/>
    </location>
</feature>
<dbReference type="FunFam" id="3.30.430.20:FF:000001">
    <property type="entry name" value="cysteine-rich repeat secretory protein 3"/>
    <property type="match status" value="1"/>
</dbReference>
<reference evidence="17" key="2">
    <citation type="submission" date="2023-04" db="EMBL/GenBank/DDBJ databases">
        <authorList>
            <person name="Bruccoleri R.E."/>
            <person name="Oakeley E.J."/>
            <person name="Faust A.-M."/>
            <person name="Dessus-Babus S."/>
            <person name="Altorfer M."/>
            <person name="Burckhardt D."/>
            <person name="Oertli M."/>
            <person name="Naumann U."/>
            <person name="Petersen F."/>
            <person name="Wong J."/>
        </authorList>
    </citation>
    <scope>NUCLEOTIDE SEQUENCE</scope>
    <source>
        <strain evidence="17">GSM-AAB239-AS_SAM_17_03QT</strain>
        <tissue evidence="17">Leaf</tissue>
    </source>
</reference>
<name>A0AAX6EA89_IRIPA</name>
<keyword evidence="9 14" id="KW-1133">Transmembrane helix</keyword>
<dbReference type="InterPro" id="IPR038408">
    <property type="entry name" value="GNK2_sf"/>
</dbReference>
<accession>A0AAX6EA89</accession>
<evidence type="ECO:0000256" key="12">
    <source>
        <dbReference type="ARBA" id="ARBA00024184"/>
    </source>
</evidence>
<evidence type="ECO:0000256" key="5">
    <source>
        <dbReference type="ARBA" id="ARBA00022692"/>
    </source>
</evidence>
<dbReference type="GO" id="GO:0005886">
    <property type="term" value="C:plasma membrane"/>
    <property type="evidence" value="ECO:0007669"/>
    <property type="project" value="UniProtKB-SubCell"/>
</dbReference>
<dbReference type="InterPro" id="IPR051378">
    <property type="entry name" value="Cell2Cell_Antifungal"/>
</dbReference>
<dbReference type="Proteomes" id="UP001140949">
    <property type="component" value="Unassembled WGS sequence"/>
</dbReference>
<keyword evidence="3" id="KW-1003">Cell membrane</keyword>
<dbReference type="Pfam" id="PF01657">
    <property type="entry name" value="Stress-antifung"/>
    <property type="match status" value="2"/>
</dbReference>
<keyword evidence="8" id="KW-0965">Cell junction</keyword>
<dbReference type="InterPro" id="IPR002902">
    <property type="entry name" value="GNK2"/>
</dbReference>
<gene>
    <name evidence="17" type="ORF">M6B38_202200</name>
</gene>
<dbReference type="PROSITE" id="PS51473">
    <property type="entry name" value="GNK2"/>
    <property type="match status" value="2"/>
</dbReference>
<evidence type="ECO:0000256" key="8">
    <source>
        <dbReference type="ARBA" id="ARBA00022949"/>
    </source>
</evidence>
<evidence type="ECO:0000259" key="16">
    <source>
        <dbReference type="PROSITE" id="PS51473"/>
    </source>
</evidence>
<evidence type="ECO:0000256" key="9">
    <source>
        <dbReference type="ARBA" id="ARBA00022989"/>
    </source>
</evidence>
<dbReference type="CDD" id="cd23509">
    <property type="entry name" value="Gnk2-like"/>
    <property type="match status" value="2"/>
</dbReference>
<evidence type="ECO:0000256" key="6">
    <source>
        <dbReference type="ARBA" id="ARBA00022729"/>
    </source>
</evidence>
<keyword evidence="11" id="KW-1015">Disulfide bond</keyword>
<comment type="caution">
    <text evidence="17">The sequence shown here is derived from an EMBL/GenBank/DDBJ whole genome shotgun (WGS) entry which is preliminary data.</text>
</comment>
<comment type="similarity">
    <text evidence="13">Belongs to the cysteine-rich repeat secretory protein family. Plasmodesmata-located proteins (PDLD) subfamily.</text>
</comment>
<dbReference type="PANTHER" id="PTHR32080">
    <property type="entry name" value="ANTIFUNGAL PROTEIN GINKBILOBIN-2-LIKE"/>
    <property type="match status" value="1"/>
</dbReference>
<feature type="domain" description="Gnk2-homologous" evidence="16">
    <location>
        <begin position="130"/>
        <end position="233"/>
    </location>
</feature>
<proteinExistence type="inferred from homology"/>
<dbReference type="EMBL" id="JANAVB010038615">
    <property type="protein sequence ID" value="KAJ6800829.1"/>
    <property type="molecule type" value="Genomic_DNA"/>
</dbReference>
<keyword evidence="2" id="KW-0813">Transport</keyword>
<feature type="chain" id="PRO_5043859014" evidence="15">
    <location>
        <begin position="21"/>
        <end position="288"/>
    </location>
</feature>
<keyword evidence="5 14" id="KW-0812">Transmembrane</keyword>
<protein>
    <submittedName>
        <fullName evidence="17">DUF26 domain family protein</fullName>
    </submittedName>
</protein>
<evidence type="ECO:0000313" key="17">
    <source>
        <dbReference type="EMBL" id="KAJ6800829.1"/>
    </source>
</evidence>
<feature type="domain" description="Gnk2-homologous" evidence="16">
    <location>
        <begin position="23"/>
        <end position="127"/>
    </location>
</feature>
<feature type="signal peptide" evidence="15">
    <location>
        <begin position="1"/>
        <end position="20"/>
    </location>
</feature>
<organism evidence="17 18">
    <name type="scientific">Iris pallida</name>
    <name type="common">Sweet iris</name>
    <dbReference type="NCBI Taxonomy" id="29817"/>
    <lineage>
        <taxon>Eukaryota</taxon>
        <taxon>Viridiplantae</taxon>
        <taxon>Streptophyta</taxon>
        <taxon>Embryophyta</taxon>
        <taxon>Tracheophyta</taxon>
        <taxon>Spermatophyta</taxon>
        <taxon>Magnoliopsida</taxon>
        <taxon>Liliopsida</taxon>
        <taxon>Asparagales</taxon>
        <taxon>Iridaceae</taxon>
        <taxon>Iridoideae</taxon>
        <taxon>Irideae</taxon>
        <taxon>Iris</taxon>
    </lineage>
</organism>
<evidence type="ECO:0000256" key="11">
    <source>
        <dbReference type="ARBA" id="ARBA00023157"/>
    </source>
</evidence>
<evidence type="ECO:0000256" key="4">
    <source>
        <dbReference type="ARBA" id="ARBA00022581"/>
    </source>
</evidence>
<dbReference type="GO" id="GO:0009506">
    <property type="term" value="C:plasmodesma"/>
    <property type="evidence" value="ECO:0007669"/>
    <property type="project" value="UniProtKB-SubCell"/>
</dbReference>
<keyword evidence="4" id="KW-0945">Host-virus interaction</keyword>
<evidence type="ECO:0000313" key="18">
    <source>
        <dbReference type="Proteomes" id="UP001140949"/>
    </source>
</evidence>
<dbReference type="AlphaFoldDB" id="A0AAX6EA89"/>
<keyword evidence="6 15" id="KW-0732">Signal</keyword>
<evidence type="ECO:0000256" key="10">
    <source>
        <dbReference type="ARBA" id="ARBA00023136"/>
    </source>
</evidence>
<comment type="subcellular location">
    <subcellularLocation>
        <location evidence="12">Cell junction</location>
        <location evidence="12">Plasmodesma</location>
    </subcellularLocation>
    <subcellularLocation>
        <location evidence="1">Cell membrane</location>
        <topology evidence="1">Single-pass type I membrane protein</topology>
    </subcellularLocation>
</comment>
<keyword evidence="18" id="KW-1185">Reference proteome</keyword>
<evidence type="ECO:0000256" key="1">
    <source>
        <dbReference type="ARBA" id="ARBA00004251"/>
    </source>
</evidence>
<evidence type="ECO:0000256" key="7">
    <source>
        <dbReference type="ARBA" id="ARBA00022737"/>
    </source>
</evidence>
<evidence type="ECO:0000256" key="15">
    <source>
        <dbReference type="SAM" id="SignalP"/>
    </source>
</evidence>
<evidence type="ECO:0000256" key="14">
    <source>
        <dbReference type="SAM" id="Phobius"/>
    </source>
</evidence>
<dbReference type="Gene3D" id="3.30.430.20">
    <property type="entry name" value="Gnk2 domain, C-X8-C-X2-C motif"/>
    <property type="match status" value="2"/>
</dbReference>
<reference evidence="17" key="1">
    <citation type="journal article" date="2023" name="GigaByte">
        <title>Genome assembly of the bearded iris, Iris pallida Lam.</title>
        <authorList>
            <person name="Bruccoleri R.E."/>
            <person name="Oakeley E.J."/>
            <person name="Faust A.M.E."/>
            <person name="Altorfer M."/>
            <person name="Dessus-Babus S."/>
            <person name="Burckhardt D."/>
            <person name="Oertli M."/>
            <person name="Naumann U."/>
            <person name="Petersen F."/>
            <person name="Wong J."/>
        </authorList>
    </citation>
    <scope>NUCLEOTIDE SEQUENCE</scope>
    <source>
        <strain evidence="17">GSM-AAB239-AS_SAM_17_03QT</strain>
    </source>
</reference>
<keyword evidence="10 14" id="KW-0472">Membrane</keyword>
<dbReference type="PANTHER" id="PTHR32080:SF3">
    <property type="entry name" value="PLASMODESMATA-LOCATED PROTEIN 7"/>
    <property type="match status" value="1"/>
</dbReference>
<evidence type="ECO:0000256" key="13">
    <source>
        <dbReference type="ARBA" id="ARBA00038393"/>
    </source>
</evidence>